<comment type="caution">
    <text evidence="14">The sequence shown here is derived from an EMBL/GenBank/DDBJ whole genome shotgun (WGS) entry which is preliminary data.</text>
</comment>
<dbReference type="GO" id="GO:0009279">
    <property type="term" value="C:cell outer membrane"/>
    <property type="evidence" value="ECO:0007669"/>
    <property type="project" value="UniProtKB-SubCell"/>
</dbReference>
<keyword evidence="4" id="KW-0410">Iron transport</keyword>
<comment type="subcellular location">
    <subcellularLocation>
        <location evidence="1 12">Cell outer membrane</location>
        <topology evidence="1 12">Multi-pass membrane protein</topology>
    </subcellularLocation>
</comment>
<proteinExistence type="inferred from homology"/>
<dbReference type="GO" id="GO:0015344">
    <property type="term" value="F:siderophore uptake transmembrane transporter activity"/>
    <property type="evidence" value="ECO:0007669"/>
    <property type="project" value="TreeGrafter"/>
</dbReference>
<dbReference type="PANTHER" id="PTHR32552">
    <property type="entry name" value="FERRICHROME IRON RECEPTOR-RELATED"/>
    <property type="match status" value="1"/>
</dbReference>
<dbReference type="InterPro" id="IPR039426">
    <property type="entry name" value="TonB-dep_rcpt-like"/>
</dbReference>
<reference evidence="14 15" key="1">
    <citation type="submission" date="2018-01" db="EMBL/GenBank/DDBJ databases">
        <title>Draft Genome Sequence of Komagataeibacter maltaceti LMG 1529, a Vinegar Producing Acetic Acid Bacterium Isolated from Malt Vinegar Brewery Acetifiers.</title>
        <authorList>
            <person name="Zhang Q."/>
            <person name="Hollensteiner J."/>
            <person name="Poehlein A."/>
            <person name="Daniel R."/>
        </authorList>
    </citation>
    <scope>NUCLEOTIDE SEQUENCE [LARGE SCALE GENOMIC DNA]</scope>
    <source>
        <strain evidence="14 15">LMG 1529</strain>
    </source>
</reference>
<dbReference type="AlphaFoldDB" id="A0A2S3VX27"/>
<dbReference type="PROSITE" id="PS52016">
    <property type="entry name" value="TONB_DEPENDENT_REC_3"/>
    <property type="match status" value="1"/>
</dbReference>
<evidence type="ECO:0000256" key="1">
    <source>
        <dbReference type="ARBA" id="ARBA00004571"/>
    </source>
</evidence>
<evidence type="ECO:0000313" key="15">
    <source>
        <dbReference type="Proteomes" id="UP000237344"/>
    </source>
</evidence>
<keyword evidence="5 12" id="KW-0812">Transmembrane</keyword>
<dbReference type="Pfam" id="PF00593">
    <property type="entry name" value="TonB_dep_Rec_b-barrel"/>
    <property type="match status" value="1"/>
</dbReference>
<evidence type="ECO:0000256" key="3">
    <source>
        <dbReference type="ARBA" id="ARBA00022452"/>
    </source>
</evidence>
<name>A0A2S3VX27_9PROT</name>
<dbReference type="PANTHER" id="PTHR32552:SF68">
    <property type="entry name" value="FERRICHROME OUTER MEMBRANE TRANSPORTER_PHAGE RECEPTOR"/>
    <property type="match status" value="1"/>
</dbReference>
<dbReference type="InterPro" id="IPR000531">
    <property type="entry name" value="Beta-barrel_TonB"/>
</dbReference>
<protein>
    <submittedName>
        <fullName evidence="14">Ferrichrome-iron receptor</fullName>
    </submittedName>
</protein>
<keyword evidence="11 12" id="KW-0998">Cell outer membrane</keyword>
<evidence type="ECO:0000256" key="10">
    <source>
        <dbReference type="ARBA" id="ARBA00023136"/>
    </source>
</evidence>
<gene>
    <name evidence="14" type="primary">fhuA_5</name>
    <name evidence="14" type="ORF">KMAL_32280</name>
</gene>
<keyword evidence="8" id="KW-0406">Ion transport</keyword>
<keyword evidence="15" id="KW-1185">Reference proteome</keyword>
<keyword evidence="10 12" id="KW-0472">Membrane</keyword>
<keyword evidence="9" id="KW-0798">TonB box</keyword>
<keyword evidence="7" id="KW-0408">Iron</keyword>
<dbReference type="SUPFAM" id="SSF56935">
    <property type="entry name" value="Porins"/>
    <property type="match status" value="1"/>
</dbReference>
<dbReference type="InterPro" id="IPR036942">
    <property type="entry name" value="Beta-barrel_TonB_sf"/>
</dbReference>
<evidence type="ECO:0000256" key="12">
    <source>
        <dbReference type="PROSITE-ProRule" id="PRU01360"/>
    </source>
</evidence>
<keyword evidence="2 12" id="KW-0813">Transport</keyword>
<evidence type="ECO:0000256" key="2">
    <source>
        <dbReference type="ARBA" id="ARBA00022448"/>
    </source>
</evidence>
<evidence type="ECO:0000256" key="5">
    <source>
        <dbReference type="ARBA" id="ARBA00022692"/>
    </source>
</evidence>
<evidence type="ECO:0000256" key="6">
    <source>
        <dbReference type="ARBA" id="ARBA00022729"/>
    </source>
</evidence>
<evidence type="ECO:0000256" key="9">
    <source>
        <dbReference type="ARBA" id="ARBA00023077"/>
    </source>
</evidence>
<comment type="similarity">
    <text evidence="12">Belongs to the TonB-dependent receptor family.</text>
</comment>
<dbReference type="Proteomes" id="UP000237344">
    <property type="component" value="Unassembled WGS sequence"/>
</dbReference>
<dbReference type="Gene3D" id="2.40.170.20">
    <property type="entry name" value="TonB-dependent receptor, beta-barrel domain"/>
    <property type="match status" value="1"/>
</dbReference>
<organism evidence="14 15">
    <name type="scientific">Novacetimonas maltaceti</name>
    <dbReference type="NCBI Taxonomy" id="1203393"/>
    <lineage>
        <taxon>Bacteria</taxon>
        <taxon>Pseudomonadati</taxon>
        <taxon>Pseudomonadota</taxon>
        <taxon>Alphaproteobacteria</taxon>
        <taxon>Acetobacterales</taxon>
        <taxon>Acetobacteraceae</taxon>
        <taxon>Novacetimonas</taxon>
    </lineage>
</organism>
<sequence>MYMYTPGDGTGSQYPLRGTLIRNGEFPTVSRNTYIGLPNWNTVGGKEAMIEYLFKHSFNNYVSFSQNFRWERSDYTTKDAYFNTMESATEEQVRPWAYHTQDNTIGLDNRIFGKFSTGPLQHTWVVGSDFRSYSYSQNTLYDRGTAPIINIYNPSSNYTPCFNIKSSDCQVRGSNGSYDYFQEGVYFQDQIKWKKLSVIIGGREDWVNYNSKSIAHSNINTGGIVTTTETKNAPQPAHAFTWRGGILYSFDFGLTPYFSYSTSFIPQTSTDYQGQPFSPLTGKQLEAGLKYKIPNKDVLITAAAFHIDEDHYLISDLVHTGFSTDGGRVRSQGFEVSANANITKDLRLVASYTYNDIRFAKTNKTSERYNPYTDANYGTAISQAGMSVPYVPRNMFSIFADYTLPRNIAKGFGLNWGMRYVGFTYIDNVESFKTKPYALFDIGAHYDFGSHFPYLRGLKAQISISNLTNKYYVTSCATSICYVGQGRKAYGNITYNW</sequence>
<evidence type="ECO:0000256" key="7">
    <source>
        <dbReference type="ARBA" id="ARBA00023004"/>
    </source>
</evidence>
<feature type="domain" description="TonB-dependent receptor-like beta-barrel" evidence="13">
    <location>
        <begin position="27"/>
        <end position="467"/>
    </location>
</feature>
<keyword evidence="3 12" id="KW-1134">Transmembrane beta strand</keyword>
<evidence type="ECO:0000256" key="4">
    <source>
        <dbReference type="ARBA" id="ARBA00022496"/>
    </source>
</evidence>
<accession>A0A2S3VX27</accession>
<dbReference type="RefSeq" id="WP_110571103.1">
    <property type="nucleotide sequence ID" value="NZ_NKUE01000076.1"/>
</dbReference>
<dbReference type="EMBL" id="POTC01000118">
    <property type="protein sequence ID" value="POF61156.1"/>
    <property type="molecule type" value="Genomic_DNA"/>
</dbReference>
<keyword evidence="14" id="KW-0675">Receptor</keyword>
<evidence type="ECO:0000256" key="8">
    <source>
        <dbReference type="ARBA" id="ARBA00023065"/>
    </source>
</evidence>
<keyword evidence="6" id="KW-0732">Signal</keyword>
<evidence type="ECO:0000259" key="13">
    <source>
        <dbReference type="Pfam" id="PF00593"/>
    </source>
</evidence>
<evidence type="ECO:0000256" key="11">
    <source>
        <dbReference type="ARBA" id="ARBA00023237"/>
    </source>
</evidence>
<evidence type="ECO:0000313" key="14">
    <source>
        <dbReference type="EMBL" id="POF61156.1"/>
    </source>
</evidence>